<dbReference type="InterPro" id="IPR047146">
    <property type="entry name" value="Cyt_P450_E_CYP52_fungi"/>
</dbReference>
<gene>
    <name evidence="10" type="ORF">BCR38DRAFT_433715</name>
</gene>
<dbReference type="InterPro" id="IPR017972">
    <property type="entry name" value="Cyt_P450_CS"/>
</dbReference>
<dbReference type="SUPFAM" id="SSF48264">
    <property type="entry name" value="Cytochrome P450"/>
    <property type="match status" value="1"/>
</dbReference>
<feature type="binding site" description="axial binding residue" evidence="7">
    <location>
        <position position="458"/>
    </location>
    <ligand>
        <name>heme</name>
        <dbReference type="ChEBI" id="CHEBI:30413"/>
    </ligand>
    <ligandPart>
        <name>Fe</name>
        <dbReference type="ChEBI" id="CHEBI:18248"/>
    </ligandPart>
</feature>
<dbReference type="OrthoDB" id="1470350at2759"/>
<evidence type="ECO:0000256" key="4">
    <source>
        <dbReference type="ARBA" id="ARBA00023002"/>
    </source>
</evidence>
<dbReference type="CDD" id="cd11063">
    <property type="entry name" value="CYP52"/>
    <property type="match status" value="1"/>
</dbReference>
<proteinExistence type="inferred from homology"/>
<feature type="transmembrane region" description="Helical" evidence="9">
    <location>
        <begin position="14"/>
        <end position="32"/>
    </location>
</feature>
<comment type="caution">
    <text evidence="10">The sequence shown here is derived from an EMBL/GenBank/DDBJ whole genome shotgun (WGS) entry which is preliminary data.</text>
</comment>
<dbReference type="GeneID" id="63776483"/>
<evidence type="ECO:0000313" key="11">
    <source>
        <dbReference type="Proteomes" id="UP000193689"/>
    </source>
</evidence>
<evidence type="ECO:0000256" key="7">
    <source>
        <dbReference type="PIRSR" id="PIRSR602403-1"/>
    </source>
</evidence>
<comment type="similarity">
    <text evidence="2 8">Belongs to the cytochrome P450 family.</text>
</comment>
<sequence length="518" mass="59330">MFARLTTGTLAGDLAILVLTIVVFLAGLYAISKARKEAKVRKLGVRAYSVGNNPISATRRFMGFKKSQAEDRTIEFYDKLFSRTASGNPNLNVVELEITPSHRFIFTRDPEVIKTVLGTKFWDFGKGPDFHRLWKAFLGNSLITTDGDLWNNSRRLIRPMFTKDRVSDLEIFERKTRLLIDQLPTSGETVQLMDLVYRMVLDVSTEFLLGTSVNSLIKPNNEFAHALDEIQKIQMQITTSGPFEIFIGRKTFHRHIRTIESFVVPFIQTALALPSQELEKTTRSDKSFTFLHQILQYTRDPEVVRDHIMAVLFAGRDSIAATLSWAFYELSAYPEIWTKLRSEVLSTIGPTKAPTYADLRELKYLRFTLQETLRLYPAIPYNMRTAVTDTTLPGQPDIGVCKGDNIIYLPIMMQRRQDLYPPASDRFADPAVFSPERWYGWQPRSQEFIPFNAGPRICVGQNFAMAEMAYFMVRILQKYERIEYRGDWGAQIYKADIVGRPKLGVPVAFYKARVADST</sequence>
<keyword evidence="7 8" id="KW-0349">Heme</keyword>
<protein>
    <submittedName>
        <fullName evidence="10">Cytochrome P450</fullName>
    </submittedName>
</protein>
<dbReference type="PROSITE" id="PS00086">
    <property type="entry name" value="CYTOCHROME_P450"/>
    <property type="match status" value="1"/>
</dbReference>
<dbReference type="Proteomes" id="UP000193689">
    <property type="component" value="Unassembled WGS sequence"/>
</dbReference>
<dbReference type="GO" id="GO:0020037">
    <property type="term" value="F:heme binding"/>
    <property type="evidence" value="ECO:0007669"/>
    <property type="project" value="InterPro"/>
</dbReference>
<keyword evidence="6 8" id="KW-0503">Monooxygenase</keyword>
<evidence type="ECO:0000256" key="5">
    <source>
        <dbReference type="ARBA" id="ARBA00023004"/>
    </source>
</evidence>
<dbReference type="Gene3D" id="1.10.630.10">
    <property type="entry name" value="Cytochrome P450"/>
    <property type="match status" value="1"/>
</dbReference>
<organism evidence="10 11">
    <name type="scientific">Pseudomassariella vexata</name>
    <dbReference type="NCBI Taxonomy" id="1141098"/>
    <lineage>
        <taxon>Eukaryota</taxon>
        <taxon>Fungi</taxon>
        <taxon>Dikarya</taxon>
        <taxon>Ascomycota</taxon>
        <taxon>Pezizomycotina</taxon>
        <taxon>Sordariomycetes</taxon>
        <taxon>Xylariomycetidae</taxon>
        <taxon>Amphisphaeriales</taxon>
        <taxon>Pseudomassariaceae</taxon>
        <taxon>Pseudomassariella</taxon>
    </lineage>
</organism>
<dbReference type="Pfam" id="PF00067">
    <property type="entry name" value="p450"/>
    <property type="match status" value="1"/>
</dbReference>
<keyword evidence="9" id="KW-0472">Membrane</keyword>
<dbReference type="InterPro" id="IPR001128">
    <property type="entry name" value="Cyt_P450"/>
</dbReference>
<accession>A0A1Y2DXP2</accession>
<evidence type="ECO:0000256" key="6">
    <source>
        <dbReference type="ARBA" id="ARBA00023033"/>
    </source>
</evidence>
<evidence type="ECO:0000256" key="2">
    <source>
        <dbReference type="ARBA" id="ARBA00010617"/>
    </source>
</evidence>
<keyword evidence="3 7" id="KW-0479">Metal-binding</keyword>
<evidence type="ECO:0000256" key="1">
    <source>
        <dbReference type="ARBA" id="ARBA00001971"/>
    </source>
</evidence>
<dbReference type="PRINTS" id="PR00385">
    <property type="entry name" value="P450"/>
</dbReference>
<keyword evidence="11" id="KW-1185">Reference proteome</keyword>
<keyword evidence="9" id="KW-0812">Transmembrane</keyword>
<comment type="cofactor">
    <cofactor evidence="1 7">
        <name>heme</name>
        <dbReference type="ChEBI" id="CHEBI:30413"/>
    </cofactor>
</comment>
<dbReference type="AlphaFoldDB" id="A0A1Y2DXP2"/>
<evidence type="ECO:0000313" key="10">
    <source>
        <dbReference type="EMBL" id="ORY64013.1"/>
    </source>
</evidence>
<dbReference type="InParanoid" id="A0A1Y2DXP2"/>
<dbReference type="GO" id="GO:0005506">
    <property type="term" value="F:iron ion binding"/>
    <property type="evidence" value="ECO:0007669"/>
    <property type="project" value="InterPro"/>
</dbReference>
<dbReference type="STRING" id="1141098.A0A1Y2DXP2"/>
<dbReference type="InterPro" id="IPR036396">
    <property type="entry name" value="Cyt_P450_sf"/>
</dbReference>
<reference evidence="10 11" key="1">
    <citation type="submission" date="2016-07" db="EMBL/GenBank/DDBJ databases">
        <title>Pervasive Adenine N6-methylation of Active Genes in Fungi.</title>
        <authorList>
            <consortium name="DOE Joint Genome Institute"/>
            <person name="Mondo S.J."/>
            <person name="Dannebaum R.O."/>
            <person name="Kuo R.C."/>
            <person name="Labutti K."/>
            <person name="Haridas S."/>
            <person name="Kuo A."/>
            <person name="Salamov A."/>
            <person name="Ahrendt S.R."/>
            <person name="Lipzen A."/>
            <person name="Sullivan W."/>
            <person name="Andreopoulos W.B."/>
            <person name="Clum A."/>
            <person name="Lindquist E."/>
            <person name="Daum C."/>
            <person name="Ramamoorthy G.K."/>
            <person name="Gryganskyi A."/>
            <person name="Culley D."/>
            <person name="Magnuson J.K."/>
            <person name="James T.Y."/>
            <person name="O'Malley M.A."/>
            <person name="Stajich J.E."/>
            <person name="Spatafora J.W."/>
            <person name="Visel A."/>
            <person name="Grigoriev I.V."/>
        </authorList>
    </citation>
    <scope>NUCLEOTIDE SEQUENCE [LARGE SCALE GENOMIC DNA]</scope>
    <source>
        <strain evidence="10 11">CBS 129021</strain>
    </source>
</reference>
<dbReference type="GO" id="GO:0016705">
    <property type="term" value="F:oxidoreductase activity, acting on paired donors, with incorporation or reduction of molecular oxygen"/>
    <property type="evidence" value="ECO:0007669"/>
    <property type="project" value="InterPro"/>
</dbReference>
<keyword evidence="4 8" id="KW-0560">Oxidoreductase</keyword>
<dbReference type="RefSeq" id="XP_040715427.1">
    <property type="nucleotide sequence ID" value="XM_040860271.1"/>
</dbReference>
<evidence type="ECO:0000256" key="3">
    <source>
        <dbReference type="ARBA" id="ARBA00022723"/>
    </source>
</evidence>
<dbReference type="GO" id="GO:0004497">
    <property type="term" value="F:monooxygenase activity"/>
    <property type="evidence" value="ECO:0007669"/>
    <property type="project" value="UniProtKB-KW"/>
</dbReference>
<dbReference type="PRINTS" id="PR00465">
    <property type="entry name" value="EP450IV"/>
</dbReference>
<dbReference type="EMBL" id="MCFJ01000007">
    <property type="protein sequence ID" value="ORY64013.1"/>
    <property type="molecule type" value="Genomic_DNA"/>
</dbReference>
<dbReference type="InterPro" id="IPR002403">
    <property type="entry name" value="Cyt_P450_E_grp-IV"/>
</dbReference>
<keyword evidence="5 7" id="KW-0408">Iron</keyword>
<evidence type="ECO:0000256" key="8">
    <source>
        <dbReference type="RuleBase" id="RU000461"/>
    </source>
</evidence>
<evidence type="ECO:0000256" key="9">
    <source>
        <dbReference type="SAM" id="Phobius"/>
    </source>
</evidence>
<dbReference type="PANTHER" id="PTHR24287:SF5">
    <property type="entry name" value="P450, PUTATIVE (EUROFUNG)-RELATED"/>
    <property type="match status" value="1"/>
</dbReference>
<name>A0A1Y2DXP2_9PEZI</name>
<dbReference type="PANTHER" id="PTHR24287">
    <property type="entry name" value="P450, PUTATIVE (EUROFUNG)-RELATED"/>
    <property type="match status" value="1"/>
</dbReference>
<keyword evidence="9" id="KW-1133">Transmembrane helix</keyword>